<dbReference type="AlphaFoldDB" id="A0A9W9UXA0"/>
<sequence>MCTLRRPRQSLSRLQSTHIHKSNATSLAKPGLIRGPNPGLGEIKKLPKRPAEPLDKKFLPKLKKDKYKAKAIIRDKSLTAVLDETELGKPLAEYVRDLADPERPTRLTQ</sequence>
<comment type="caution">
    <text evidence="2">The sequence shown here is derived from an EMBL/GenBank/DDBJ whole genome shotgun (WGS) entry which is preliminary data.</text>
</comment>
<dbReference type="EMBL" id="JAPZBT010000004">
    <property type="protein sequence ID" value="KAJ5360069.1"/>
    <property type="molecule type" value="Genomic_DNA"/>
</dbReference>
<dbReference type="RefSeq" id="XP_056575555.1">
    <property type="nucleotide sequence ID" value="XM_056726983.1"/>
</dbReference>
<proteinExistence type="predicted"/>
<reference evidence="2" key="1">
    <citation type="submission" date="2022-12" db="EMBL/GenBank/DDBJ databases">
        <authorList>
            <person name="Petersen C."/>
        </authorList>
    </citation>
    <scope>NUCLEOTIDE SEQUENCE</scope>
    <source>
        <strain evidence="2">IBT 3081</strain>
    </source>
</reference>
<name>A0A9W9UXA0_9EURO</name>
<organism evidence="2 3">
    <name type="scientific">Penicillium concentricum</name>
    <dbReference type="NCBI Taxonomy" id="293559"/>
    <lineage>
        <taxon>Eukaryota</taxon>
        <taxon>Fungi</taxon>
        <taxon>Dikarya</taxon>
        <taxon>Ascomycota</taxon>
        <taxon>Pezizomycotina</taxon>
        <taxon>Eurotiomycetes</taxon>
        <taxon>Eurotiomycetidae</taxon>
        <taxon>Eurotiales</taxon>
        <taxon>Aspergillaceae</taxon>
        <taxon>Penicillium</taxon>
    </lineage>
</organism>
<evidence type="ECO:0000313" key="3">
    <source>
        <dbReference type="Proteomes" id="UP001147752"/>
    </source>
</evidence>
<keyword evidence="3" id="KW-1185">Reference proteome</keyword>
<feature type="region of interest" description="Disordered" evidence="1">
    <location>
        <begin position="1"/>
        <end position="52"/>
    </location>
</feature>
<evidence type="ECO:0000256" key="1">
    <source>
        <dbReference type="SAM" id="MobiDB-lite"/>
    </source>
</evidence>
<feature type="compositionally biased region" description="Basic and acidic residues" evidence="1">
    <location>
        <begin position="42"/>
        <end position="52"/>
    </location>
</feature>
<reference evidence="2" key="2">
    <citation type="journal article" date="2023" name="IMA Fungus">
        <title>Comparative genomic study of the Penicillium genus elucidates a diverse pangenome and 15 lateral gene transfer events.</title>
        <authorList>
            <person name="Petersen C."/>
            <person name="Sorensen T."/>
            <person name="Nielsen M.R."/>
            <person name="Sondergaard T.E."/>
            <person name="Sorensen J.L."/>
            <person name="Fitzpatrick D.A."/>
            <person name="Frisvad J.C."/>
            <person name="Nielsen K.L."/>
        </authorList>
    </citation>
    <scope>NUCLEOTIDE SEQUENCE</scope>
    <source>
        <strain evidence="2">IBT 3081</strain>
    </source>
</reference>
<accession>A0A9W9UXA0</accession>
<gene>
    <name evidence="2" type="ORF">N7517_009260</name>
</gene>
<evidence type="ECO:0000313" key="2">
    <source>
        <dbReference type="EMBL" id="KAJ5360069.1"/>
    </source>
</evidence>
<dbReference type="Proteomes" id="UP001147752">
    <property type="component" value="Unassembled WGS sequence"/>
</dbReference>
<dbReference type="GeneID" id="81466166"/>
<protein>
    <submittedName>
        <fullName evidence="2">Uncharacterized protein</fullName>
    </submittedName>
</protein>